<reference evidence="6" key="1">
    <citation type="submission" date="2020-05" db="EMBL/GenBank/DDBJ databases">
        <authorList>
            <person name="Chiriac C."/>
            <person name="Salcher M."/>
            <person name="Ghai R."/>
            <person name="Kavagutti S V."/>
        </authorList>
    </citation>
    <scope>NUCLEOTIDE SEQUENCE</scope>
</reference>
<feature type="domain" description="HTH lysR-type" evidence="5">
    <location>
        <begin position="1"/>
        <end position="58"/>
    </location>
</feature>
<keyword evidence="2" id="KW-0805">Transcription regulation</keyword>
<dbReference type="InterPro" id="IPR036388">
    <property type="entry name" value="WH-like_DNA-bd_sf"/>
</dbReference>
<dbReference type="SUPFAM" id="SSF53850">
    <property type="entry name" value="Periplasmic binding protein-like II"/>
    <property type="match status" value="1"/>
</dbReference>
<dbReference type="PROSITE" id="PS50931">
    <property type="entry name" value="HTH_LYSR"/>
    <property type="match status" value="1"/>
</dbReference>
<dbReference type="PANTHER" id="PTHR30419">
    <property type="entry name" value="HTH-TYPE TRANSCRIPTIONAL REGULATOR YBHD"/>
    <property type="match status" value="1"/>
</dbReference>
<dbReference type="SUPFAM" id="SSF46785">
    <property type="entry name" value="Winged helix' DNA-binding domain"/>
    <property type="match status" value="1"/>
</dbReference>
<evidence type="ECO:0000313" key="6">
    <source>
        <dbReference type="EMBL" id="CAB4891447.1"/>
    </source>
</evidence>
<dbReference type="InterPro" id="IPR000847">
    <property type="entry name" value="LysR_HTH_N"/>
</dbReference>
<dbReference type="InterPro" id="IPR036390">
    <property type="entry name" value="WH_DNA-bd_sf"/>
</dbReference>
<dbReference type="GO" id="GO:0003677">
    <property type="term" value="F:DNA binding"/>
    <property type="evidence" value="ECO:0007669"/>
    <property type="project" value="UniProtKB-KW"/>
</dbReference>
<dbReference type="Gene3D" id="3.40.190.290">
    <property type="match status" value="1"/>
</dbReference>
<keyword evidence="4" id="KW-0804">Transcription</keyword>
<dbReference type="Pfam" id="PF00126">
    <property type="entry name" value="HTH_1"/>
    <property type="match status" value="1"/>
</dbReference>
<dbReference type="Gene3D" id="1.10.10.10">
    <property type="entry name" value="Winged helix-like DNA-binding domain superfamily/Winged helix DNA-binding domain"/>
    <property type="match status" value="1"/>
</dbReference>
<dbReference type="Pfam" id="PF03466">
    <property type="entry name" value="LysR_substrate"/>
    <property type="match status" value="1"/>
</dbReference>
<evidence type="ECO:0000256" key="1">
    <source>
        <dbReference type="ARBA" id="ARBA00009437"/>
    </source>
</evidence>
<dbReference type="CDD" id="cd05466">
    <property type="entry name" value="PBP2_LTTR_substrate"/>
    <property type="match status" value="1"/>
</dbReference>
<evidence type="ECO:0000259" key="5">
    <source>
        <dbReference type="PROSITE" id="PS50931"/>
    </source>
</evidence>
<proteinExistence type="inferred from homology"/>
<comment type="similarity">
    <text evidence="1">Belongs to the LysR transcriptional regulatory family.</text>
</comment>
<dbReference type="GO" id="GO:0003700">
    <property type="term" value="F:DNA-binding transcription factor activity"/>
    <property type="evidence" value="ECO:0007669"/>
    <property type="project" value="InterPro"/>
</dbReference>
<dbReference type="InterPro" id="IPR005119">
    <property type="entry name" value="LysR_subst-bd"/>
</dbReference>
<organism evidence="6">
    <name type="scientific">freshwater metagenome</name>
    <dbReference type="NCBI Taxonomy" id="449393"/>
    <lineage>
        <taxon>unclassified sequences</taxon>
        <taxon>metagenomes</taxon>
        <taxon>ecological metagenomes</taxon>
    </lineage>
</organism>
<dbReference type="InterPro" id="IPR050950">
    <property type="entry name" value="HTH-type_LysR_regulators"/>
</dbReference>
<sequence>MNLRQLEYLAALAREGHFGRAAAACHVSQPALSTAIARLEAELGLELVRRGGRTAELTDEGRAVLPWAQGAVAAGASLTAEAARLREELQGVLRLGVIPTAATAAAAVTDGLLRAHPGVRVQVRTMSADRITAGLRGHELDAGLLYVDDDPPGLAVRHLYRERLVLVTGAGRVAPGAREVPWSRVAGEPLCLLTPEMQHRRVVDEALARAGSAVVPRVEADGFGVLLDFVAAGWSTVLSRPWLAGRVLPEGVRAIPLVRPAVAPWVGLVTAAGSPAPPVVAALRAALRDVDVAAALHGAEPAAPDG</sequence>
<evidence type="ECO:0000256" key="2">
    <source>
        <dbReference type="ARBA" id="ARBA00023015"/>
    </source>
</evidence>
<gene>
    <name evidence="6" type="ORF">UFOPK3564_00007</name>
</gene>
<evidence type="ECO:0000256" key="4">
    <source>
        <dbReference type="ARBA" id="ARBA00023163"/>
    </source>
</evidence>
<dbReference type="AlphaFoldDB" id="A0A6J7F7K8"/>
<accession>A0A6J7F7K8</accession>
<name>A0A6J7F7K8_9ZZZZ</name>
<evidence type="ECO:0000256" key="3">
    <source>
        <dbReference type="ARBA" id="ARBA00023125"/>
    </source>
</evidence>
<keyword evidence="3" id="KW-0238">DNA-binding</keyword>
<dbReference type="FunFam" id="1.10.10.10:FF:000001">
    <property type="entry name" value="LysR family transcriptional regulator"/>
    <property type="match status" value="1"/>
</dbReference>
<protein>
    <submittedName>
        <fullName evidence="6">Unannotated protein</fullName>
    </submittedName>
</protein>
<dbReference type="PANTHER" id="PTHR30419:SF31">
    <property type="entry name" value="BLR3139 PROTEIN"/>
    <property type="match status" value="1"/>
</dbReference>
<dbReference type="EMBL" id="CAFBMK010000001">
    <property type="protein sequence ID" value="CAB4891447.1"/>
    <property type="molecule type" value="Genomic_DNA"/>
</dbReference>
<dbReference type="GO" id="GO:0005829">
    <property type="term" value="C:cytosol"/>
    <property type="evidence" value="ECO:0007669"/>
    <property type="project" value="TreeGrafter"/>
</dbReference>
<dbReference type="PRINTS" id="PR00039">
    <property type="entry name" value="HTHLYSR"/>
</dbReference>